<proteinExistence type="predicted"/>
<feature type="domain" description="C2H2-type" evidence="1">
    <location>
        <begin position="170"/>
        <end position="193"/>
    </location>
</feature>
<evidence type="ECO:0000313" key="2">
    <source>
        <dbReference type="EMBL" id="KAK6950553.1"/>
    </source>
</evidence>
<accession>A0AAX6MDL2</accession>
<dbReference type="InterPro" id="IPR013087">
    <property type="entry name" value="Znf_C2H2_type"/>
</dbReference>
<dbReference type="AlphaFoldDB" id="A0AAX6MDL2"/>
<reference evidence="2 3" key="1">
    <citation type="journal article" date="2024" name="Front Chem Biol">
        <title>Unveiling the potential of Daldinia eschscholtzii MFLUCC 19-0629 through bioactivity and bioinformatics studies for enhanced sustainable agriculture production.</title>
        <authorList>
            <person name="Brooks S."/>
            <person name="Weaver J.A."/>
            <person name="Klomchit A."/>
            <person name="Alharthi S.A."/>
            <person name="Onlamun T."/>
            <person name="Nurani R."/>
            <person name="Vong T.K."/>
            <person name="Alberti F."/>
            <person name="Greco C."/>
        </authorList>
    </citation>
    <scope>NUCLEOTIDE SEQUENCE [LARGE SCALE GENOMIC DNA]</scope>
    <source>
        <strain evidence="2">MFLUCC 19-0629</strain>
    </source>
</reference>
<gene>
    <name evidence="2" type="ORF">Daesc_008881</name>
</gene>
<organism evidence="2 3">
    <name type="scientific">Daldinia eschscholtzii</name>
    <dbReference type="NCBI Taxonomy" id="292717"/>
    <lineage>
        <taxon>Eukaryota</taxon>
        <taxon>Fungi</taxon>
        <taxon>Dikarya</taxon>
        <taxon>Ascomycota</taxon>
        <taxon>Pezizomycotina</taxon>
        <taxon>Sordariomycetes</taxon>
        <taxon>Xylariomycetidae</taxon>
        <taxon>Xylariales</taxon>
        <taxon>Hypoxylaceae</taxon>
        <taxon>Daldinia</taxon>
    </lineage>
</organism>
<dbReference type="EMBL" id="JBANMG010000008">
    <property type="protein sequence ID" value="KAK6950553.1"/>
    <property type="molecule type" value="Genomic_DNA"/>
</dbReference>
<evidence type="ECO:0000259" key="1">
    <source>
        <dbReference type="PROSITE" id="PS00028"/>
    </source>
</evidence>
<dbReference type="PROSITE" id="PS00028">
    <property type="entry name" value="ZINC_FINGER_C2H2_1"/>
    <property type="match status" value="1"/>
</dbReference>
<keyword evidence="3" id="KW-1185">Reference proteome</keyword>
<evidence type="ECO:0000313" key="3">
    <source>
        <dbReference type="Proteomes" id="UP001369815"/>
    </source>
</evidence>
<sequence>MGGNRKNTSKTAYTPETIRSSECITRTVSRANGISQYGNVEPAVIDKFHLEDHLEDTALYYRPVPQDSSWAEGGNGRAAREVGNIYGAGGKITGTEVINLSHEILPHFIPDTASTLTYSPPSSYQGSVLSSIQTDFVSDIFSTGTPRSRDPSPLQLKERISTDAESCHVCPREMCGAKFVGKRDLEIHSSIGHRHICLWGNRGPCSSAGFATTEELNWHVKREHLLLCPVPGCAEDTFVSRDLLDCHLKYAHGNTTAAHNAPSNPVNLLEMAIASPATSGAGSQTQISTKDLKATEDKTLRTKMSIDVSKMRCRERLRAILEKRAKKIMGKPRTL</sequence>
<name>A0AAX6MDL2_9PEZI</name>
<dbReference type="Proteomes" id="UP001369815">
    <property type="component" value="Unassembled WGS sequence"/>
</dbReference>
<protein>
    <recommendedName>
        <fullName evidence="1">C2H2-type domain-containing protein</fullName>
    </recommendedName>
</protein>
<comment type="caution">
    <text evidence="2">The sequence shown here is derived from an EMBL/GenBank/DDBJ whole genome shotgun (WGS) entry which is preliminary data.</text>
</comment>
<dbReference type="SMART" id="SM00355">
    <property type="entry name" value="ZnF_C2H2"/>
    <property type="match status" value="3"/>
</dbReference>